<evidence type="ECO:0000313" key="1">
    <source>
        <dbReference type="EMBL" id="NER29964.1"/>
    </source>
</evidence>
<name>A0A6B3NIS3_9CYAN</name>
<sequence>MKILIKIITLLVQIYQPSREKVLAIAKITHFPFIDSITFCREALLASINNSNI</sequence>
<gene>
    <name evidence="1" type="ORF">F6J89_20680</name>
</gene>
<protein>
    <submittedName>
        <fullName evidence="1">Uncharacterized protein</fullName>
    </submittedName>
</protein>
<reference evidence="1" key="1">
    <citation type="submission" date="2019-11" db="EMBL/GenBank/DDBJ databases">
        <title>Genomic insights into an expanded diversity of filamentous marine cyanobacteria reveals the extraordinary biosynthetic potential of Moorea and Okeania.</title>
        <authorList>
            <person name="Ferreira Leao T."/>
            <person name="Wang M."/>
            <person name="Moss N."/>
            <person name="Da Silva R."/>
            <person name="Sanders J."/>
            <person name="Nurk S."/>
            <person name="Gurevich A."/>
            <person name="Humphrey G."/>
            <person name="Reher R."/>
            <person name="Zhu Q."/>
            <person name="Belda-Ferre P."/>
            <person name="Glukhov E."/>
            <person name="Rex R."/>
            <person name="Dorrestein P.C."/>
            <person name="Knight R."/>
            <person name="Pevzner P."/>
            <person name="Gerwick W.H."/>
            <person name="Gerwick L."/>
        </authorList>
    </citation>
    <scope>NUCLEOTIDE SEQUENCE</scope>
    <source>
        <strain evidence="1">SIO1C4</strain>
    </source>
</reference>
<dbReference type="AlphaFoldDB" id="A0A6B3NIS3"/>
<proteinExistence type="predicted"/>
<dbReference type="EMBL" id="JAAHFQ010000461">
    <property type="protein sequence ID" value="NER29964.1"/>
    <property type="molecule type" value="Genomic_DNA"/>
</dbReference>
<accession>A0A6B3NIS3</accession>
<organism evidence="1">
    <name type="scientific">Symploca sp. SIO1C4</name>
    <dbReference type="NCBI Taxonomy" id="2607765"/>
    <lineage>
        <taxon>Bacteria</taxon>
        <taxon>Bacillati</taxon>
        <taxon>Cyanobacteriota</taxon>
        <taxon>Cyanophyceae</taxon>
        <taxon>Coleofasciculales</taxon>
        <taxon>Coleofasciculaceae</taxon>
        <taxon>Symploca</taxon>
    </lineage>
</organism>
<comment type="caution">
    <text evidence="1">The sequence shown here is derived from an EMBL/GenBank/DDBJ whole genome shotgun (WGS) entry which is preliminary data.</text>
</comment>